<dbReference type="InterPro" id="IPR001841">
    <property type="entry name" value="Znf_RING"/>
</dbReference>
<name>A0A8J9ZCU5_BRALA</name>
<evidence type="ECO:0000256" key="3">
    <source>
        <dbReference type="ARBA" id="ARBA00022833"/>
    </source>
</evidence>
<dbReference type="InterPro" id="IPR017907">
    <property type="entry name" value="Znf_RING_CS"/>
</dbReference>
<feature type="domain" description="B box-type" evidence="8">
    <location>
        <begin position="98"/>
        <end position="137"/>
    </location>
</feature>
<dbReference type="Gene3D" id="3.30.160.60">
    <property type="entry name" value="Classic Zinc Finger"/>
    <property type="match status" value="1"/>
</dbReference>
<dbReference type="GO" id="GO:0008270">
    <property type="term" value="F:zinc ion binding"/>
    <property type="evidence" value="ECO:0007669"/>
    <property type="project" value="UniProtKB-KW"/>
</dbReference>
<feature type="compositionally biased region" description="Low complexity" evidence="6">
    <location>
        <begin position="302"/>
        <end position="318"/>
    </location>
</feature>
<keyword evidence="1" id="KW-0479">Metal-binding</keyword>
<evidence type="ECO:0000256" key="2">
    <source>
        <dbReference type="ARBA" id="ARBA00022771"/>
    </source>
</evidence>
<organism evidence="9 10">
    <name type="scientific">Branchiostoma lanceolatum</name>
    <name type="common">Common lancelet</name>
    <name type="synonym">Amphioxus lanceolatum</name>
    <dbReference type="NCBI Taxonomy" id="7740"/>
    <lineage>
        <taxon>Eukaryota</taxon>
        <taxon>Metazoa</taxon>
        <taxon>Chordata</taxon>
        <taxon>Cephalochordata</taxon>
        <taxon>Leptocardii</taxon>
        <taxon>Amphioxiformes</taxon>
        <taxon>Branchiostomatidae</taxon>
        <taxon>Branchiostoma</taxon>
    </lineage>
</organism>
<reference evidence="9" key="1">
    <citation type="submission" date="2022-01" db="EMBL/GenBank/DDBJ databases">
        <authorList>
            <person name="Braso-Vives M."/>
        </authorList>
    </citation>
    <scope>NUCLEOTIDE SEQUENCE</scope>
</reference>
<dbReference type="SMART" id="SM00336">
    <property type="entry name" value="BBOX"/>
    <property type="match status" value="1"/>
</dbReference>
<dbReference type="SUPFAM" id="SSF57845">
    <property type="entry name" value="B-box zinc-binding domain"/>
    <property type="match status" value="1"/>
</dbReference>
<dbReference type="PROSITE" id="PS00518">
    <property type="entry name" value="ZF_RING_1"/>
    <property type="match status" value="1"/>
</dbReference>
<dbReference type="EMBL" id="OV696704">
    <property type="protein sequence ID" value="CAH1252223.1"/>
    <property type="molecule type" value="Genomic_DNA"/>
</dbReference>
<dbReference type="PANTHER" id="PTHR25462">
    <property type="entry name" value="BONUS, ISOFORM C-RELATED"/>
    <property type="match status" value="1"/>
</dbReference>
<gene>
    <name evidence="9" type="primary">TRIM59</name>
    <name evidence="9" type="ORF">BLAG_LOCUS12358</name>
</gene>
<dbReference type="Gene3D" id="3.30.40.10">
    <property type="entry name" value="Zinc/RING finger domain, C3HC4 (zinc finger)"/>
    <property type="match status" value="1"/>
</dbReference>
<dbReference type="GO" id="GO:0061630">
    <property type="term" value="F:ubiquitin protein ligase activity"/>
    <property type="evidence" value="ECO:0007669"/>
    <property type="project" value="TreeGrafter"/>
</dbReference>
<dbReference type="Pfam" id="PF00097">
    <property type="entry name" value="zf-C3HC4"/>
    <property type="match status" value="1"/>
</dbReference>
<dbReference type="GO" id="GO:0005654">
    <property type="term" value="C:nucleoplasm"/>
    <property type="evidence" value="ECO:0007669"/>
    <property type="project" value="TreeGrafter"/>
</dbReference>
<keyword evidence="10" id="KW-1185">Reference proteome</keyword>
<evidence type="ECO:0000256" key="1">
    <source>
        <dbReference type="ARBA" id="ARBA00022723"/>
    </source>
</evidence>
<accession>A0A8J9ZCU5</accession>
<keyword evidence="2 4" id="KW-0863">Zinc-finger</keyword>
<evidence type="ECO:0000259" key="8">
    <source>
        <dbReference type="PROSITE" id="PS50119"/>
    </source>
</evidence>
<protein>
    <submittedName>
        <fullName evidence="9">TRIM59 protein</fullName>
    </submittedName>
</protein>
<dbReference type="InterPro" id="IPR047153">
    <property type="entry name" value="TRIM45/56/19-like"/>
</dbReference>
<feature type="region of interest" description="Disordered" evidence="6">
    <location>
        <begin position="293"/>
        <end position="321"/>
    </location>
</feature>
<evidence type="ECO:0000256" key="6">
    <source>
        <dbReference type="SAM" id="MobiDB-lite"/>
    </source>
</evidence>
<feature type="domain" description="RING-type" evidence="7">
    <location>
        <begin position="17"/>
        <end position="60"/>
    </location>
</feature>
<dbReference type="InterPro" id="IPR000315">
    <property type="entry name" value="Znf_B-box"/>
</dbReference>
<dbReference type="OrthoDB" id="111250at2759"/>
<keyword evidence="5" id="KW-0175">Coiled coil</keyword>
<dbReference type="PROSITE" id="PS50089">
    <property type="entry name" value="ZF_RING_2"/>
    <property type="match status" value="1"/>
</dbReference>
<dbReference type="InterPro" id="IPR018957">
    <property type="entry name" value="Znf_C3HC4_RING-type"/>
</dbReference>
<sequence length="341" mass="37972">MASHNISQEIQDDVLSCAICNNHLTEPKALPCLHTYCCKCLQELATSRRTGAWFRCPECRKVVEVPIGGVQAFPTNFLVANVLEKVQQCKEEKQKQADETDMCDVHKQEAQVVCDTCNVVVCNVCLKSGHKEHVLKHIDQEKAKKKKQLEKLIKETTDVSGDLSHVKLRLQEKHKEVRRRIESRAAVVIHKVECQKKRLLEEIDKQKERKLEKIVRIERQHSGQKRKMAAKLSAVKAIRNNNKQLLYKNILSHISCLTAAKSETSEYQAKQAAPLLGEVSRLKFVPSSLDQPLLGHIDEGSDGPSGSNPKPSSSGTSGNVAKAAIRGSVPVNPLLAMNGIT</sequence>
<dbReference type="AlphaFoldDB" id="A0A8J9ZCU5"/>
<evidence type="ECO:0000313" key="10">
    <source>
        <dbReference type="Proteomes" id="UP000838412"/>
    </source>
</evidence>
<dbReference type="SMART" id="SM00184">
    <property type="entry name" value="RING"/>
    <property type="match status" value="1"/>
</dbReference>
<dbReference type="PROSITE" id="PS50119">
    <property type="entry name" value="ZF_BBOX"/>
    <property type="match status" value="1"/>
</dbReference>
<dbReference type="SUPFAM" id="SSF57850">
    <property type="entry name" value="RING/U-box"/>
    <property type="match status" value="1"/>
</dbReference>
<evidence type="ECO:0000256" key="5">
    <source>
        <dbReference type="SAM" id="Coils"/>
    </source>
</evidence>
<dbReference type="Proteomes" id="UP000838412">
    <property type="component" value="Chromosome 19"/>
</dbReference>
<proteinExistence type="predicted"/>
<keyword evidence="3" id="KW-0862">Zinc</keyword>
<evidence type="ECO:0000259" key="7">
    <source>
        <dbReference type="PROSITE" id="PS50089"/>
    </source>
</evidence>
<dbReference type="Pfam" id="PF00643">
    <property type="entry name" value="zf-B_box"/>
    <property type="match status" value="1"/>
</dbReference>
<dbReference type="InterPro" id="IPR013083">
    <property type="entry name" value="Znf_RING/FYVE/PHD"/>
</dbReference>
<feature type="coiled-coil region" evidence="5">
    <location>
        <begin position="189"/>
        <end position="220"/>
    </location>
</feature>
<evidence type="ECO:0000313" key="9">
    <source>
        <dbReference type="EMBL" id="CAH1252223.1"/>
    </source>
</evidence>
<dbReference type="PANTHER" id="PTHR25462:SF296">
    <property type="entry name" value="MEIOTIC P26, ISOFORM F"/>
    <property type="match status" value="1"/>
</dbReference>
<evidence type="ECO:0000256" key="4">
    <source>
        <dbReference type="PROSITE-ProRule" id="PRU00024"/>
    </source>
</evidence>